<dbReference type="Proteomes" id="UP001195941">
    <property type="component" value="Unassembled WGS sequence"/>
</dbReference>
<feature type="transmembrane region" description="Helical" evidence="6">
    <location>
        <begin position="173"/>
        <end position="195"/>
    </location>
</feature>
<gene>
    <name evidence="7" type="ORF">IT775_13705</name>
</gene>
<feature type="transmembrane region" description="Helical" evidence="6">
    <location>
        <begin position="137"/>
        <end position="161"/>
    </location>
</feature>
<evidence type="ECO:0000256" key="2">
    <source>
        <dbReference type="ARBA" id="ARBA00022475"/>
    </source>
</evidence>
<evidence type="ECO:0000256" key="3">
    <source>
        <dbReference type="ARBA" id="ARBA00022692"/>
    </source>
</evidence>
<evidence type="ECO:0000313" key="7">
    <source>
        <dbReference type="EMBL" id="MBR9652175.1"/>
    </source>
</evidence>
<dbReference type="Pfam" id="PF01810">
    <property type="entry name" value="LysE"/>
    <property type="match status" value="1"/>
</dbReference>
<keyword evidence="8" id="KW-1185">Reference proteome</keyword>
<keyword evidence="3 6" id="KW-0812">Transmembrane</keyword>
<dbReference type="PANTHER" id="PTHR30086:SF20">
    <property type="entry name" value="ARGININE EXPORTER PROTEIN ARGO-RELATED"/>
    <property type="match status" value="1"/>
</dbReference>
<protein>
    <submittedName>
        <fullName evidence="7">LysE family translocator</fullName>
    </submittedName>
</protein>
<evidence type="ECO:0000256" key="1">
    <source>
        <dbReference type="ARBA" id="ARBA00004651"/>
    </source>
</evidence>
<dbReference type="PANTHER" id="PTHR30086">
    <property type="entry name" value="ARGININE EXPORTER PROTEIN ARGO"/>
    <property type="match status" value="1"/>
</dbReference>
<dbReference type="EMBL" id="JADMKU010000012">
    <property type="protein sequence ID" value="MBR9652175.1"/>
    <property type="molecule type" value="Genomic_DNA"/>
</dbReference>
<keyword evidence="5 6" id="KW-0472">Membrane</keyword>
<evidence type="ECO:0000256" key="4">
    <source>
        <dbReference type="ARBA" id="ARBA00022989"/>
    </source>
</evidence>
<accession>A0ABS5HTC4</accession>
<feature type="transmembrane region" description="Helical" evidence="6">
    <location>
        <begin position="44"/>
        <end position="66"/>
    </location>
</feature>
<evidence type="ECO:0000256" key="5">
    <source>
        <dbReference type="ARBA" id="ARBA00023136"/>
    </source>
</evidence>
<evidence type="ECO:0000256" key="6">
    <source>
        <dbReference type="SAM" id="Phobius"/>
    </source>
</evidence>
<reference evidence="7 8" key="1">
    <citation type="journal article" date="2021" name="Arch. Microbiol.">
        <title>Thalassobius aquimarinus sp. nov., isolated from the Sea of Japan seashore.</title>
        <authorList>
            <person name="Kurilenko V.V."/>
            <person name="Romanenko L.A."/>
            <person name="Chernysheva N.Y."/>
            <person name="Velansky P.V."/>
            <person name="Tekutyeva L.A."/>
            <person name="Isaeva M.P."/>
            <person name="Mikhailov V.V."/>
        </authorList>
    </citation>
    <scope>NUCLEOTIDE SEQUENCE [LARGE SCALE GENOMIC DNA]</scope>
    <source>
        <strain evidence="7 8">KMM 8518</strain>
    </source>
</reference>
<keyword evidence="4 6" id="KW-1133">Transmembrane helix</keyword>
<evidence type="ECO:0000313" key="8">
    <source>
        <dbReference type="Proteomes" id="UP001195941"/>
    </source>
</evidence>
<comment type="caution">
    <text evidence="7">The sequence shown here is derived from an EMBL/GenBank/DDBJ whole genome shotgun (WGS) entry which is preliminary data.</text>
</comment>
<sequence length="199" mass="21309">MTYELLTGLAAFAFASSITPGPNNMMLLASGANFGFRRSIPHMLGIAIGFTLMIVLVGIGLIGLFDAFPLSHAILKFAGVGYLLWLAWKIANAGMPEAGSNARPMNFVQAAAFQWVNPKAWQMALTAITLYAPDRSVWAIGIVAAIFGLINLPSVSTWTVLGQQMQRVLSSPLRLRSFNVVMALLLVASLVPVLYPAAS</sequence>
<keyword evidence="2" id="KW-1003">Cell membrane</keyword>
<comment type="subcellular location">
    <subcellularLocation>
        <location evidence="1">Cell membrane</location>
        <topology evidence="1">Multi-pass membrane protein</topology>
    </subcellularLocation>
</comment>
<dbReference type="InterPro" id="IPR001123">
    <property type="entry name" value="LeuE-type"/>
</dbReference>
<organism evidence="7 8">
    <name type="scientific">Thalassovita aquimarina</name>
    <dbReference type="NCBI Taxonomy" id="2785917"/>
    <lineage>
        <taxon>Bacteria</taxon>
        <taxon>Pseudomonadati</taxon>
        <taxon>Pseudomonadota</taxon>
        <taxon>Alphaproteobacteria</taxon>
        <taxon>Rhodobacterales</taxon>
        <taxon>Roseobacteraceae</taxon>
        <taxon>Thalassovita</taxon>
    </lineage>
</organism>
<name>A0ABS5HTC4_9RHOB</name>
<feature type="transmembrane region" description="Helical" evidence="6">
    <location>
        <begin position="73"/>
        <end position="91"/>
    </location>
</feature>
<dbReference type="RefSeq" id="WP_212701691.1">
    <property type="nucleotide sequence ID" value="NZ_JADMKU010000012.1"/>
</dbReference>
<proteinExistence type="predicted"/>